<dbReference type="RefSeq" id="WP_321534921.1">
    <property type="nucleotide sequence ID" value="NZ_JARGDL010000003.1"/>
</dbReference>
<evidence type="ECO:0000256" key="7">
    <source>
        <dbReference type="ARBA" id="ARBA00032272"/>
    </source>
</evidence>
<dbReference type="PANTHER" id="PTHR11839:SF18">
    <property type="entry name" value="NUDIX HYDROLASE DOMAIN-CONTAINING PROTEIN"/>
    <property type="match status" value="1"/>
</dbReference>
<evidence type="ECO:0000259" key="8">
    <source>
        <dbReference type="PROSITE" id="PS51462"/>
    </source>
</evidence>
<proteinExistence type="inferred from homology"/>
<feature type="domain" description="Nudix hydrolase" evidence="8">
    <location>
        <begin position="38"/>
        <end position="168"/>
    </location>
</feature>
<dbReference type="GO" id="GO:0005829">
    <property type="term" value="C:cytosol"/>
    <property type="evidence" value="ECO:0007669"/>
    <property type="project" value="TreeGrafter"/>
</dbReference>
<accession>A0AAE3NZ53</accession>
<dbReference type="EMBL" id="JARGDL010000003">
    <property type="protein sequence ID" value="MDF1611154.1"/>
    <property type="molecule type" value="Genomic_DNA"/>
</dbReference>
<evidence type="ECO:0000256" key="2">
    <source>
        <dbReference type="ARBA" id="ARBA00001946"/>
    </source>
</evidence>
<dbReference type="GO" id="GO:0019693">
    <property type="term" value="P:ribose phosphate metabolic process"/>
    <property type="evidence" value="ECO:0007669"/>
    <property type="project" value="TreeGrafter"/>
</dbReference>
<gene>
    <name evidence="9" type="ORF">P0M35_03260</name>
</gene>
<sequence>MNFKVLKSETVFHGKVFDVKLDEIEYNRTGNKAIRQTAIHPGGAVIIPVTNDGKLVFISQYRFAHNETLLELPAGKLEKGEDPKLCAERELKEETGYSSSKITKLGKIYTTPGFCNEVLYIFLAKDLIDGDHAREEGEEGIELKYFTLKEIDEKIKSGEIVDAKTISAVYMYKVMYNV</sequence>
<dbReference type="PANTHER" id="PTHR11839">
    <property type="entry name" value="UDP/ADP-SUGAR PYROPHOSPHATASE"/>
    <property type="match status" value="1"/>
</dbReference>
<protein>
    <recommendedName>
        <fullName evidence="4">GDP-mannose pyrophosphatase</fullName>
    </recommendedName>
    <alternativeName>
        <fullName evidence="6">GDP-mannose hydrolase</fullName>
    </alternativeName>
    <alternativeName>
        <fullName evidence="7">GDPMK</fullName>
    </alternativeName>
</protein>
<evidence type="ECO:0000256" key="6">
    <source>
        <dbReference type="ARBA" id="ARBA00032162"/>
    </source>
</evidence>
<dbReference type="GO" id="GO:0006753">
    <property type="term" value="P:nucleoside phosphate metabolic process"/>
    <property type="evidence" value="ECO:0007669"/>
    <property type="project" value="TreeGrafter"/>
</dbReference>
<comment type="catalytic activity">
    <reaction evidence="1">
        <text>GDP-alpha-D-mannose + H2O = alpha-D-mannose 1-phosphate + GMP + 2 H(+)</text>
        <dbReference type="Rhea" id="RHEA:27978"/>
        <dbReference type="ChEBI" id="CHEBI:15377"/>
        <dbReference type="ChEBI" id="CHEBI:15378"/>
        <dbReference type="ChEBI" id="CHEBI:57527"/>
        <dbReference type="ChEBI" id="CHEBI:58115"/>
        <dbReference type="ChEBI" id="CHEBI:58409"/>
    </reaction>
</comment>
<comment type="cofactor">
    <cofactor evidence="2">
        <name>Mg(2+)</name>
        <dbReference type="ChEBI" id="CHEBI:18420"/>
    </cofactor>
</comment>
<keyword evidence="5 9" id="KW-0378">Hydrolase</keyword>
<dbReference type="Proteomes" id="UP001221302">
    <property type="component" value="Unassembled WGS sequence"/>
</dbReference>
<evidence type="ECO:0000256" key="1">
    <source>
        <dbReference type="ARBA" id="ARBA00000847"/>
    </source>
</evidence>
<reference evidence="9" key="1">
    <citation type="submission" date="2023-03" db="EMBL/GenBank/DDBJ databases">
        <title>Stygiobacter electus gen. nov., sp. nov., facultatively anaerobic thermotolerant bacterium of the class Ignavibacteria from a well of Yessentuki mineral water deposit.</title>
        <authorList>
            <person name="Podosokorskaya O.A."/>
            <person name="Elcheninov A.G."/>
            <person name="Petrova N.F."/>
            <person name="Zavarzina D.G."/>
            <person name="Kublanov I.V."/>
            <person name="Merkel A.Y."/>
        </authorList>
    </citation>
    <scope>NUCLEOTIDE SEQUENCE</scope>
    <source>
        <strain evidence="9">09-Me</strain>
    </source>
</reference>
<dbReference type="AlphaFoldDB" id="A0AAE3NZ53"/>
<dbReference type="InterPro" id="IPR015797">
    <property type="entry name" value="NUDIX_hydrolase-like_dom_sf"/>
</dbReference>
<dbReference type="CDD" id="cd03424">
    <property type="entry name" value="NUDIX_ADPRase_Nudt5_UGPPase_Nudt14"/>
    <property type="match status" value="1"/>
</dbReference>
<dbReference type="Pfam" id="PF00293">
    <property type="entry name" value="NUDIX"/>
    <property type="match status" value="1"/>
</dbReference>
<evidence type="ECO:0000313" key="10">
    <source>
        <dbReference type="Proteomes" id="UP001221302"/>
    </source>
</evidence>
<organism evidence="9 10">
    <name type="scientific">Stygiobacter electus</name>
    <dbReference type="NCBI Taxonomy" id="3032292"/>
    <lineage>
        <taxon>Bacteria</taxon>
        <taxon>Pseudomonadati</taxon>
        <taxon>Ignavibacteriota</taxon>
        <taxon>Ignavibacteria</taxon>
        <taxon>Ignavibacteriales</taxon>
        <taxon>Melioribacteraceae</taxon>
        <taxon>Stygiobacter</taxon>
    </lineage>
</organism>
<dbReference type="InterPro" id="IPR000086">
    <property type="entry name" value="NUDIX_hydrolase_dom"/>
</dbReference>
<evidence type="ECO:0000256" key="5">
    <source>
        <dbReference type="ARBA" id="ARBA00022801"/>
    </source>
</evidence>
<evidence type="ECO:0000313" key="9">
    <source>
        <dbReference type="EMBL" id="MDF1611154.1"/>
    </source>
</evidence>
<dbReference type="InterPro" id="IPR020084">
    <property type="entry name" value="NUDIX_hydrolase_CS"/>
</dbReference>
<dbReference type="GO" id="GO:0016787">
    <property type="term" value="F:hydrolase activity"/>
    <property type="evidence" value="ECO:0007669"/>
    <property type="project" value="UniProtKB-KW"/>
</dbReference>
<dbReference type="Gene3D" id="3.90.79.10">
    <property type="entry name" value="Nucleoside Triphosphate Pyrophosphohydrolase"/>
    <property type="match status" value="1"/>
</dbReference>
<dbReference type="PROSITE" id="PS51462">
    <property type="entry name" value="NUDIX"/>
    <property type="match status" value="1"/>
</dbReference>
<evidence type="ECO:0000256" key="4">
    <source>
        <dbReference type="ARBA" id="ARBA00016377"/>
    </source>
</evidence>
<comment type="caution">
    <text evidence="9">The sequence shown here is derived from an EMBL/GenBank/DDBJ whole genome shotgun (WGS) entry which is preliminary data.</text>
</comment>
<dbReference type="FunFam" id="3.90.79.10:FF:000024">
    <property type="entry name" value="ADP-ribose pyrophosphatase"/>
    <property type="match status" value="1"/>
</dbReference>
<name>A0AAE3NZ53_9BACT</name>
<dbReference type="SUPFAM" id="SSF55811">
    <property type="entry name" value="Nudix"/>
    <property type="match status" value="1"/>
</dbReference>
<keyword evidence="10" id="KW-1185">Reference proteome</keyword>
<evidence type="ECO:0000256" key="3">
    <source>
        <dbReference type="ARBA" id="ARBA00007275"/>
    </source>
</evidence>
<comment type="similarity">
    <text evidence="3">Belongs to the Nudix hydrolase family. NudK subfamily.</text>
</comment>
<dbReference type="PROSITE" id="PS00893">
    <property type="entry name" value="NUDIX_BOX"/>
    <property type="match status" value="1"/>
</dbReference>